<feature type="signal peptide" evidence="1">
    <location>
        <begin position="1"/>
        <end position="25"/>
    </location>
</feature>
<protein>
    <recommendedName>
        <fullName evidence="3">GT23 domain-containing protein</fullName>
    </recommendedName>
</protein>
<gene>
    <name evidence="2" type="ORF">GTHE00462_LOCUS33898</name>
</gene>
<reference evidence="2" key="1">
    <citation type="submission" date="2021-01" db="EMBL/GenBank/DDBJ databases">
        <authorList>
            <person name="Corre E."/>
            <person name="Pelletier E."/>
            <person name="Niang G."/>
            <person name="Scheremetjew M."/>
            <person name="Finn R."/>
            <person name="Kale V."/>
            <person name="Holt S."/>
            <person name="Cochrane G."/>
            <person name="Meng A."/>
            <person name="Brown T."/>
            <person name="Cohen L."/>
        </authorList>
    </citation>
    <scope>NUCLEOTIDE SEQUENCE</scope>
    <source>
        <strain evidence="2">CCMP 2712</strain>
    </source>
</reference>
<organism evidence="2">
    <name type="scientific">Guillardia theta</name>
    <name type="common">Cryptophyte</name>
    <name type="synonym">Cryptomonas phi</name>
    <dbReference type="NCBI Taxonomy" id="55529"/>
    <lineage>
        <taxon>Eukaryota</taxon>
        <taxon>Cryptophyceae</taxon>
        <taxon>Pyrenomonadales</taxon>
        <taxon>Geminigeraceae</taxon>
        <taxon>Guillardia</taxon>
    </lineage>
</organism>
<evidence type="ECO:0000256" key="1">
    <source>
        <dbReference type="SAM" id="SignalP"/>
    </source>
</evidence>
<accession>A0A7S4U7I8</accession>
<name>A0A7S4U7I8_GUITH</name>
<evidence type="ECO:0000313" key="2">
    <source>
        <dbReference type="EMBL" id="CAE2332139.1"/>
    </source>
</evidence>
<feature type="chain" id="PRO_5030648920" description="GT23 domain-containing protein" evidence="1">
    <location>
        <begin position="26"/>
        <end position="417"/>
    </location>
</feature>
<sequence>MTPLSSCSFIPPLLALFVVIRVAGADERCGNGWLEYADLHERIITGKDAQRYVYFRPDRWRGYSNQLLGISSMFALALVTDRAFMIEPSQFTRMFYSPHIRWNASLSHDTEIRYVDDMKDCDANAALDALMMADLYSLYPESVLSISTNVLWWPSLFRNPRLAHRVEQWGLADPDAFFGCAMKYLFHPSKELQQALEPLLEQIRGKYTVGMHLRLNPMNGQARVEDMNSYVECGRDILAMNGREWNDTDVRWIVATDLPDIIPDLQQALGTRQLVWYDAPQDDGTGVSDVATQEEREEEDAFALKRAVDHYLLSMSNETIITFASTYGLAAAHFQPEKRHHYNYGRHYHQPNMSPACELRTCSLSQPCFNKAFGYFGLCDSDIIYSHGVDFLDSMDQMYDFSSKPLRLPSQCSKTDM</sequence>
<proteinExistence type="predicted"/>
<evidence type="ECO:0008006" key="3">
    <source>
        <dbReference type="Google" id="ProtNLM"/>
    </source>
</evidence>
<dbReference type="EMBL" id="HBKN01043265">
    <property type="protein sequence ID" value="CAE2332139.1"/>
    <property type="molecule type" value="Transcribed_RNA"/>
</dbReference>
<dbReference type="Gene3D" id="3.40.50.11350">
    <property type="match status" value="1"/>
</dbReference>
<keyword evidence="1" id="KW-0732">Signal</keyword>
<dbReference type="AlphaFoldDB" id="A0A7S4U7I8"/>